<sequence length="64" mass="7744">MYPYHNRIKQRIRNGELIKWEMVYDYPKIGECILLHFSTVPHIRPIRPHRYVEYAALLEGMTGE</sequence>
<reference evidence="1" key="1">
    <citation type="submission" date="2016-04" db="EMBL/GenBank/DDBJ databases">
        <authorList>
            <person name="Evans L.H."/>
            <person name="Alamgir A."/>
            <person name="Owens N."/>
            <person name="Weber N.D."/>
            <person name="Virtaneva K."/>
            <person name="Barbian K."/>
            <person name="Babar A."/>
            <person name="Rosenke K."/>
        </authorList>
    </citation>
    <scope>NUCLEOTIDE SEQUENCE</scope>
    <source>
        <strain evidence="1">86</strain>
    </source>
</reference>
<proteinExistence type="predicted"/>
<name>A0A212JBM3_9FIRM</name>
<dbReference type="EMBL" id="FLUN01000001">
    <property type="protein sequence ID" value="SBV96655.1"/>
    <property type="molecule type" value="Genomic_DNA"/>
</dbReference>
<accession>A0A212JBM3</accession>
<dbReference type="AlphaFoldDB" id="A0A212JBM3"/>
<gene>
    <name evidence="1" type="ORF">KL86CLO1_10807</name>
</gene>
<organism evidence="1">
    <name type="scientific">uncultured Eubacteriales bacterium</name>
    <dbReference type="NCBI Taxonomy" id="172733"/>
    <lineage>
        <taxon>Bacteria</taxon>
        <taxon>Bacillati</taxon>
        <taxon>Bacillota</taxon>
        <taxon>Clostridia</taxon>
        <taxon>Eubacteriales</taxon>
        <taxon>environmental samples</taxon>
    </lineage>
</organism>
<protein>
    <submittedName>
        <fullName evidence="1">Uncharacterized protein</fullName>
    </submittedName>
</protein>
<evidence type="ECO:0000313" key="1">
    <source>
        <dbReference type="EMBL" id="SBV96655.1"/>
    </source>
</evidence>